<dbReference type="RefSeq" id="WP_139169564.1">
    <property type="nucleotide sequence ID" value="NZ_FNFH01000006.1"/>
</dbReference>
<dbReference type="AlphaFoldDB" id="A0A1G9DFF1"/>
<sequence>MTVITTVTAREWLAKFRLERVVTRQVEGSKIPDGRPLFGYHVSSGEYAELEEVLKSGAADRDNPTRRSYWAACYCLYIAESFRRNYDASEGGWSWKGFDSALGIHLNPIQRSEIVDMGLAKYWNRPIRMRTNGRDILGSLAAEGGLPWKMVQHESHGFGRAVRAGLNKFYENRDAGRSTAEFLEDYLSYLPQTFRNVETRQLLAGIVEQLVFLVEQYPITKQEDPASYLDQHLEGWRQGFPIPLGEENGRALVNEWLRRADRSRGERARKVEELAINRCTHWLDSERFQERALITEVTLPKEIRFVVDPLLLRSTRLELGFYEGSSLLAKAGAVYGQLGGDEGAGVEMVVRLPRQHFRLERRQKEQPLKVTFLASGQEVYAESLDDSSVTFAEAPLLFEQGDQGWILAGDGSRKFSTSEALLWAPKEAIVESEEIVCCHEDIDGRWLGVATDVTLRLGEETYRFTPGAPETAGPKLLMKGRAMLENSLPGTVYRGWPQLTTEAGGLGGEQYVSYINGKPGPSDAGPDRYGAFRYKVANRQGETLLLRKIGVLPDDLMLSILPASARAEARVRVTTTSALIARVEGETIEPCAGQLADGVITVPLKYNGGRPPAAFRLLLSSPGEQPVELRLDFPFDGIRYLDATGEEVIPEDILADQLLGSQLVLSSGVPGRQVFNIQMLLMGGTAAQIRRHYSVVVSDRPVSLSLFAFSDDIRQMLSATDDQDNFIRFSVDSLRPLMRFNIRRYNTNLKRENATTFRLLGARATSLGEIRKVEVMLLSDPAMKPRELDEVSTAGVGMGAFELPLSMMASGPWLLYPKPGAEDQFRPELVPTGRIEGGEQEIQSLHAATRAYHPTQNPTVIDAQISRMADDLSHSGWGYLQELWDNFRHLPLSTFEAWKALARNPRALSLAVFRLEFDEHKALRFQEELSVIWEFITLTGWHEAYAGYAAWLEKSGVPQILVGNILTQRSYILERLISGFADMESFVKAGDCADLKQIPPGGILAFFFQELRRNYPDFDSWPSYLGSTLRQWTMEQGVERELASHSNTHETNAVAYLPVFLGYVTAGKAKPEDLGVNSDFLKFAIRVVADFDRQGWFVPAHAVVTNYLMTK</sequence>
<proteinExistence type="predicted"/>
<dbReference type="InterPro" id="IPR047879">
    <property type="entry name" value="YjiT"/>
</dbReference>
<organism evidence="1 2">
    <name type="scientific">Microbulbifer yueqingensis</name>
    <dbReference type="NCBI Taxonomy" id="658219"/>
    <lineage>
        <taxon>Bacteria</taxon>
        <taxon>Pseudomonadati</taxon>
        <taxon>Pseudomonadota</taxon>
        <taxon>Gammaproteobacteria</taxon>
        <taxon>Cellvibrionales</taxon>
        <taxon>Microbulbiferaceae</taxon>
        <taxon>Microbulbifer</taxon>
    </lineage>
</organism>
<dbReference type="NCBIfam" id="NF038336">
    <property type="entry name" value="YjiT_fam"/>
    <property type="match status" value="1"/>
</dbReference>
<dbReference type="OrthoDB" id="5494042at2"/>
<name>A0A1G9DFF1_9GAMM</name>
<dbReference type="Proteomes" id="UP000199305">
    <property type="component" value="Unassembled WGS sequence"/>
</dbReference>
<reference evidence="2" key="1">
    <citation type="submission" date="2016-10" db="EMBL/GenBank/DDBJ databases">
        <authorList>
            <person name="Varghese N."/>
            <person name="Submissions S."/>
        </authorList>
    </citation>
    <scope>NUCLEOTIDE SEQUENCE [LARGE SCALE GENOMIC DNA]</scope>
    <source>
        <strain evidence="2">CGMCC 1.10658</strain>
    </source>
</reference>
<protein>
    <submittedName>
        <fullName evidence="1">Uncharacterized protein</fullName>
    </submittedName>
</protein>
<keyword evidence="2" id="KW-1185">Reference proteome</keyword>
<gene>
    <name evidence="1" type="ORF">SAMN05216212_2780</name>
</gene>
<dbReference type="EMBL" id="FNFH01000006">
    <property type="protein sequence ID" value="SDK62587.1"/>
    <property type="molecule type" value="Genomic_DNA"/>
</dbReference>
<dbReference type="STRING" id="658219.SAMN05216212_2780"/>
<evidence type="ECO:0000313" key="1">
    <source>
        <dbReference type="EMBL" id="SDK62587.1"/>
    </source>
</evidence>
<evidence type="ECO:0000313" key="2">
    <source>
        <dbReference type="Proteomes" id="UP000199305"/>
    </source>
</evidence>
<accession>A0A1G9DFF1</accession>